<evidence type="ECO:0000259" key="4">
    <source>
        <dbReference type="Pfam" id="PF08762"/>
    </source>
</evidence>
<proteinExistence type="predicted"/>
<evidence type="ECO:0000313" key="6">
    <source>
        <dbReference type="EMBL" id="UDL17003.1"/>
    </source>
</evidence>
<name>A0A8K1P6I4_9VIRU</name>
<protein>
    <submittedName>
        <fullName evidence="6">Capsid protein</fullName>
    </submittedName>
</protein>
<dbReference type="GO" id="GO:0044423">
    <property type="term" value="C:virion component"/>
    <property type="evidence" value="ECO:0007669"/>
    <property type="project" value="UniProtKB-KW"/>
</dbReference>
<reference evidence="6" key="1">
    <citation type="submission" date="2020-02" db="EMBL/GenBank/DDBJ databases">
        <title>Toward viral control of the snail vectors of schistosomiasis: Virus-derived sequences from the transcriptomes of Biomphalaria pfeifferi and Bulinus globosus.</title>
        <authorList>
            <person name="Zhang S.-M."/>
            <person name="Buddenborg S.V."/>
            <person name="Mkoji G.M."/>
            <person name="Loker E.S."/>
            <person name="Bonning B.C."/>
        </authorList>
    </citation>
    <scope>NUCLEOTIDE SEQUENCE</scope>
    <source>
        <strain evidence="6">BP-Asao</strain>
    </source>
</reference>
<dbReference type="InterPro" id="IPR029053">
    <property type="entry name" value="Viral_coat"/>
</dbReference>
<dbReference type="InterPro" id="IPR033703">
    <property type="entry name" value="Rhv-like"/>
</dbReference>
<dbReference type="InterPro" id="IPR014872">
    <property type="entry name" value="Dicistrovirus_capsid-polyPr_C"/>
</dbReference>
<organism evidence="6">
    <name type="scientific">Biomphalaria pfeifferi virus 1</name>
    <dbReference type="NCBI Taxonomy" id="2884319"/>
    <lineage>
        <taxon>Viruses</taxon>
        <taxon>Riboviria</taxon>
        <taxon>Orthornavirae</taxon>
        <taxon>Pisuviricota</taxon>
        <taxon>Pisoniviricetes</taxon>
        <taxon>Picornavirales</taxon>
    </lineage>
</organism>
<dbReference type="Gene3D" id="2.60.120.20">
    <property type="match status" value="3"/>
</dbReference>
<keyword evidence="2" id="KW-0946">Virion</keyword>
<dbReference type="EMBL" id="MT108488">
    <property type="protein sequence ID" value="UDL17003.1"/>
    <property type="molecule type" value="Genomic_RNA"/>
</dbReference>
<sequence>MSSFSNVTSIASESGTGETAQGSPSLETNQNVAFVDARVMSTSTPLSFDETRLMRMKTEDYDLNSFFSRPVRILQLTWANTTSLYQAPFDPWDTYFQNVPVENRLCNYKLLKCTLKLRISIAGNSFYYGRLLVSYIPHYTYDSFSFIDPASAVDFVTLSQYPSVILSPTGSQTVEMELPMVCPTDVFDIPTRSWTTMGRLAVKSFGTLGCVGTTPTDVNLVVYAWAENVQFSGITSVDISSLTPQSDEFSVKPVSRLASAVASFASGLKLHPVIGKYALATEIGANAMSAVASLFGFSKPTDVNATIVVRKTKPDLTTYNGPEDSHKLSLDVKQQVTVDPSVVGYNDGDELSILHIAMKPSYLHRFSWTTASPVDRHLFSCCVDPCVVRPETDGSNGGYLVTPMAYVTYPFKYWRGSIKYKFDIICSSFHRGRLRISYDPTAVASPGYAEFNLMNTMIVDIADTTSFEFCVPYSQNTAFRQHLPFGTNEINMYSTSTTPYTPLSPAIAGNGTLFVTVLSPLSTITGAAGGDISIMVTVSSCDDFEVASPTNWDLANMSFYPQPSYSPIYASVEPQSHEMTTVVTRESDKPQFKDPTDLIFMGETVRSLRQLLKRAVRVYSFPIAHQSSSASPGYIFYLPAFPLDNGYRLDSLPSNNPEGLIIPVTRAGYIYVSSSMTYLQYISRLFAARRGSLRYSVDTTKCSYFPNYVQVNRSYPYPLMKLSQGNLPAGANWTKAEEYEQHRRALGDSAGHAGSVISNATIEPVVSFELPHQNNLRYFYSRNAELPSATPISGSFTVNVAKQSSINSFINSEILDVWVSAGEDYSLAYFVGAPRLYRNINLGDVV</sequence>
<dbReference type="Pfam" id="PF08762">
    <property type="entry name" value="CRPV_capsid"/>
    <property type="match status" value="1"/>
</dbReference>
<evidence type="ECO:0000259" key="5">
    <source>
        <dbReference type="Pfam" id="PF11492"/>
    </source>
</evidence>
<evidence type="ECO:0000256" key="1">
    <source>
        <dbReference type="ARBA" id="ARBA00004328"/>
    </source>
</evidence>
<evidence type="ECO:0000256" key="3">
    <source>
        <dbReference type="SAM" id="MobiDB-lite"/>
    </source>
</evidence>
<feature type="domain" description="Dicistrovirus capsid-polyprotein C-terminal" evidence="4">
    <location>
        <begin position="598"/>
        <end position="837"/>
    </location>
</feature>
<accession>A0A8K1P6I4</accession>
<feature type="domain" description="Capsid protein VP4 dicistrovirus" evidence="5">
    <location>
        <begin position="245"/>
        <end position="297"/>
    </location>
</feature>
<dbReference type="InterPro" id="IPR024343">
    <property type="entry name" value="VP4_dicistrovir"/>
</dbReference>
<dbReference type="Pfam" id="PF11492">
    <property type="entry name" value="Dicistro_VP4"/>
    <property type="match status" value="1"/>
</dbReference>
<comment type="subcellular location">
    <subcellularLocation>
        <location evidence="1">Virion</location>
    </subcellularLocation>
</comment>
<feature type="region of interest" description="Disordered" evidence="3">
    <location>
        <begin position="1"/>
        <end position="25"/>
    </location>
</feature>
<dbReference type="SUPFAM" id="SSF88633">
    <property type="entry name" value="Positive stranded ssRNA viruses"/>
    <property type="match status" value="3"/>
</dbReference>
<dbReference type="CDD" id="cd00205">
    <property type="entry name" value="rhv_like"/>
    <property type="match status" value="2"/>
</dbReference>
<evidence type="ECO:0000256" key="2">
    <source>
        <dbReference type="ARBA" id="ARBA00022844"/>
    </source>
</evidence>